<dbReference type="KEGG" id="sami:SAMIE_1033560"/>
<dbReference type="CDD" id="cd01297">
    <property type="entry name" value="D-aminoacylase"/>
    <property type="match status" value="1"/>
</dbReference>
<dbReference type="Pfam" id="PF07969">
    <property type="entry name" value="Amidohydro_3"/>
    <property type="match status" value="1"/>
</dbReference>
<accession>A0A494WG20</accession>
<evidence type="ECO:0000259" key="1">
    <source>
        <dbReference type="Pfam" id="PF07969"/>
    </source>
</evidence>
<dbReference type="SUPFAM" id="SSF51556">
    <property type="entry name" value="Metallo-dependent hydrolases"/>
    <property type="match status" value="1"/>
</dbReference>
<dbReference type="InterPro" id="IPR013108">
    <property type="entry name" value="Amidohydro_3"/>
</dbReference>
<dbReference type="GO" id="GO:0005829">
    <property type="term" value="C:cytosol"/>
    <property type="evidence" value="ECO:0007669"/>
    <property type="project" value="TreeGrafter"/>
</dbReference>
<dbReference type="RefSeq" id="WP_066696058.1">
    <property type="nucleotide sequence ID" value="NZ_AP018664.1"/>
</dbReference>
<dbReference type="InterPro" id="IPR032466">
    <property type="entry name" value="Metal_Hydrolase"/>
</dbReference>
<dbReference type="PANTHER" id="PTHR11647:SF1">
    <property type="entry name" value="COLLAPSIN RESPONSE MEDIATOR PROTEIN"/>
    <property type="match status" value="1"/>
</dbReference>
<dbReference type="Gene3D" id="3.20.20.140">
    <property type="entry name" value="Metal-dependent hydrolases"/>
    <property type="match status" value="2"/>
</dbReference>
<dbReference type="Gene3D" id="2.30.40.10">
    <property type="entry name" value="Urease, subunit C, domain 1"/>
    <property type="match status" value="1"/>
</dbReference>
<dbReference type="EMBL" id="AP018664">
    <property type="protein sequence ID" value="BBD99855.1"/>
    <property type="molecule type" value="Genomic_DNA"/>
</dbReference>
<evidence type="ECO:0000313" key="3">
    <source>
        <dbReference type="Proteomes" id="UP000279959"/>
    </source>
</evidence>
<dbReference type="Proteomes" id="UP000279959">
    <property type="component" value="Chromosome"/>
</dbReference>
<reference evidence="2 3" key="1">
    <citation type="submission" date="2018-05" db="EMBL/GenBank/DDBJ databases">
        <title>Complete Genome Sequence of the Nonylphenol-Degrading Bacterium Sphingobium amiense DSM 16289T.</title>
        <authorList>
            <person name="Ootsuka M."/>
            <person name="Nishizawa T."/>
            <person name="Ohta H."/>
        </authorList>
    </citation>
    <scope>NUCLEOTIDE SEQUENCE [LARGE SCALE GENOMIC DNA]</scope>
    <source>
        <strain evidence="2 3">DSM 16289</strain>
    </source>
</reference>
<proteinExistence type="predicted"/>
<dbReference type="SUPFAM" id="SSF51338">
    <property type="entry name" value="Composite domain of metallo-dependent hydrolases"/>
    <property type="match status" value="1"/>
</dbReference>
<protein>
    <submittedName>
        <fullName evidence="2">Amidohydrolase</fullName>
    </submittedName>
</protein>
<keyword evidence="3" id="KW-1185">Reference proteome</keyword>
<dbReference type="GO" id="GO:0016812">
    <property type="term" value="F:hydrolase activity, acting on carbon-nitrogen (but not peptide) bonds, in cyclic amides"/>
    <property type="evidence" value="ECO:0007669"/>
    <property type="project" value="TreeGrafter"/>
</dbReference>
<dbReference type="InterPro" id="IPR011059">
    <property type="entry name" value="Metal-dep_hydrolase_composite"/>
</dbReference>
<keyword evidence="2" id="KW-0378">Hydrolase</keyword>
<name>A0A494WG20_9SPHN</name>
<sequence>MHDIIIRNGTIVDGTGSARFKGDIAIRDGLISAVGTVEGEARREIDATGLLVTPGFVDIHTHYDGQATWDGELAPSSWHGVTTVVMGNCGVGFAPVKADQHALLINIMEGVEDIPGAALYEGLTWGWETFPEYMDVLDRVPHAIDIAAQVPHGAVRAYVMGERGAANEAATADDIVKMKQVVLDGLKAGAVGFSTSRMMLHLSKDGVPVPGTFANEDELLGIAHAIGEAGHGVFEVSSDMTPAEPELEWMAQVSKENNAPVVYSFGQYHKDPEIWRKMVSVTERANEAGARVFAAASSRGVGVLFSWEANLHPFSFCPSFQPLAAMSRAERNATLADPAFREKLIAEQPVILEQFAGDDNLLSRREIMEGACFNYANMYSMEGPGGIDYEPSREMSIAAIAEREGRSPREVIYDMLSAREGRQTIYYPIGNYAYANYDHVLEMFDSNSVVASLSDGGAHVGVMCDGSQPTFMLTHWVRDRTRGGRLSLERAVELQSGITASIYGLDDRGTLAVGKRADLNIIDFDNLSIGYPEMHYDLPTDAKRYLQKPEGYVATIVAGEIIRQDGKDTGARPGRLIRAGSHYNKAQLREPATAG</sequence>
<dbReference type="InterPro" id="IPR050378">
    <property type="entry name" value="Metallo-dep_Hydrolases_sf"/>
</dbReference>
<evidence type="ECO:0000313" key="2">
    <source>
        <dbReference type="EMBL" id="BBD99855.1"/>
    </source>
</evidence>
<feature type="domain" description="Amidohydrolase 3" evidence="1">
    <location>
        <begin position="43"/>
        <end position="562"/>
    </location>
</feature>
<gene>
    <name evidence="2" type="ORF">SAMIE_1033560</name>
</gene>
<dbReference type="AlphaFoldDB" id="A0A494WG20"/>
<organism evidence="2 3">
    <name type="scientific">Sphingobium amiense</name>
    <dbReference type="NCBI Taxonomy" id="135719"/>
    <lineage>
        <taxon>Bacteria</taxon>
        <taxon>Pseudomonadati</taxon>
        <taxon>Pseudomonadota</taxon>
        <taxon>Alphaproteobacteria</taxon>
        <taxon>Sphingomonadales</taxon>
        <taxon>Sphingomonadaceae</taxon>
        <taxon>Sphingobium</taxon>
    </lineage>
</organism>
<dbReference type="PANTHER" id="PTHR11647">
    <property type="entry name" value="HYDRANTOINASE/DIHYDROPYRIMIDINASE FAMILY MEMBER"/>
    <property type="match status" value="1"/>
</dbReference>